<gene>
    <name evidence="6" type="ORF">Q8852_04205</name>
</gene>
<sequence>MNDVNDINKTDNITEEEKKPDNKQISYKDISNIANVSISTISRYYNGGYVSPKTRKKIASVVKEYEYIPNHGARMIRGKDSSIFVIAPLFGSNFYQHIINGIIAACSRSNKRVITTYSNPSTNEYIETIKYILSWRPTSLVLFIPEYDEFLFSYLKTIDGVAIVVYGYRIDGLSWIKPNEVKGFKDVTLDLFKQAPENDNKILFLEDKKLTSNQKINRYAGFRQACEENNIQFAKYEISSRKQDREIQELVTYARINNISNIVCSTHDSFISLTALANNTFRLTDIGYQSIYDNLRVYKSKIFVDYPLIGLEIEKMIADQIMNKELQTREIDLKLISSKKSKNA</sequence>
<evidence type="ECO:0000313" key="6">
    <source>
        <dbReference type="EMBL" id="WLP85493.1"/>
    </source>
</evidence>
<dbReference type="EMBL" id="CP132191">
    <property type="protein sequence ID" value="WLP85493.1"/>
    <property type="molecule type" value="Genomic_DNA"/>
</dbReference>
<evidence type="ECO:0000256" key="3">
    <source>
        <dbReference type="ARBA" id="ARBA00023163"/>
    </source>
</evidence>
<dbReference type="PANTHER" id="PTHR30146:SF154">
    <property type="entry name" value="TRANSCRIPTION REGULATOR, MEMBER OF GALR FAMILY"/>
    <property type="match status" value="1"/>
</dbReference>
<dbReference type="InterPro" id="IPR028082">
    <property type="entry name" value="Peripla_BP_I"/>
</dbReference>
<dbReference type="InterPro" id="IPR010982">
    <property type="entry name" value="Lambda_DNA-bd_dom_sf"/>
</dbReference>
<keyword evidence="7" id="KW-1185">Reference proteome</keyword>
<keyword evidence="1" id="KW-0805">Transcription regulation</keyword>
<feature type="domain" description="HTH lacI-type" evidence="5">
    <location>
        <begin position="25"/>
        <end position="78"/>
    </location>
</feature>
<dbReference type="CDD" id="cd01392">
    <property type="entry name" value="HTH_LacI"/>
    <property type="match status" value="1"/>
</dbReference>
<protein>
    <submittedName>
        <fullName evidence="6">LacI family DNA-binding transcriptional regulator</fullName>
    </submittedName>
</protein>
<dbReference type="SUPFAM" id="SSF47413">
    <property type="entry name" value="lambda repressor-like DNA-binding domains"/>
    <property type="match status" value="1"/>
</dbReference>
<dbReference type="Proteomes" id="UP001237011">
    <property type="component" value="Chromosome"/>
</dbReference>
<dbReference type="Gene3D" id="1.10.260.40">
    <property type="entry name" value="lambda repressor-like DNA-binding domains"/>
    <property type="match status" value="1"/>
</dbReference>
<reference evidence="6" key="1">
    <citation type="submission" date="2023-08" db="EMBL/GenBank/DDBJ databases">
        <title>Complete genome sequence of Mycoplasma seminis 2200.</title>
        <authorList>
            <person name="Spergser J."/>
        </authorList>
    </citation>
    <scope>NUCLEOTIDE SEQUENCE [LARGE SCALE GENOMIC DNA]</scope>
    <source>
        <strain evidence="6">2200</strain>
    </source>
</reference>
<keyword evidence="2 6" id="KW-0238">DNA-binding</keyword>
<dbReference type="PROSITE" id="PS50932">
    <property type="entry name" value="HTH_LACI_2"/>
    <property type="match status" value="1"/>
</dbReference>
<feature type="region of interest" description="Disordered" evidence="4">
    <location>
        <begin position="1"/>
        <end position="22"/>
    </location>
</feature>
<dbReference type="GO" id="GO:0003677">
    <property type="term" value="F:DNA binding"/>
    <property type="evidence" value="ECO:0007669"/>
    <property type="project" value="UniProtKB-KW"/>
</dbReference>
<dbReference type="SUPFAM" id="SSF53822">
    <property type="entry name" value="Periplasmic binding protein-like I"/>
    <property type="match status" value="1"/>
</dbReference>
<proteinExistence type="predicted"/>
<accession>A0ABY9HA66</accession>
<evidence type="ECO:0000313" key="7">
    <source>
        <dbReference type="Proteomes" id="UP001237011"/>
    </source>
</evidence>
<feature type="compositionally biased region" description="Polar residues" evidence="4">
    <location>
        <begin position="1"/>
        <end position="11"/>
    </location>
</feature>
<dbReference type="RefSeq" id="WP_305937926.1">
    <property type="nucleotide sequence ID" value="NZ_CP132191.1"/>
</dbReference>
<evidence type="ECO:0000256" key="2">
    <source>
        <dbReference type="ARBA" id="ARBA00023125"/>
    </source>
</evidence>
<organism evidence="6 7">
    <name type="scientific">Mycoplasma seminis</name>
    <dbReference type="NCBI Taxonomy" id="512749"/>
    <lineage>
        <taxon>Bacteria</taxon>
        <taxon>Bacillati</taxon>
        <taxon>Mycoplasmatota</taxon>
        <taxon>Mollicutes</taxon>
        <taxon>Mycoplasmataceae</taxon>
        <taxon>Mycoplasma</taxon>
    </lineage>
</organism>
<dbReference type="InterPro" id="IPR000843">
    <property type="entry name" value="HTH_LacI"/>
</dbReference>
<dbReference type="SMART" id="SM00354">
    <property type="entry name" value="HTH_LACI"/>
    <property type="match status" value="1"/>
</dbReference>
<name>A0ABY9HA66_9MOLU</name>
<dbReference type="Pfam" id="PF00356">
    <property type="entry name" value="LacI"/>
    <property type="match status" value="1"/>
</dbReference>
<evidence type="ECO:0000256" key="1">
    <source>
        <dbReference type="ARBA" id="ARBA00023015"/>
    </source>
</evidence>
<dbReference type="Gene3D" id="3.40.50.2300">
    <property type="match status" value="2"/>
</dbReference>
<keyword evidence="3" id="KW-0804">Transcription</keyword>
<dbReference type="PANTHER" id="PTHR30146">
    <property type="entry name" value="LACI-RELATED TRANSCRIPTIONAL REPRESSOR"/>
    <property type="match status" value="1"/>
</dbReference>
<evidence type="ECO:0000259" key="5">
    <source>
        <dbReference type="PROSITE" id="PS50932"/>
    </source>
</evidence>
<evidence type="ECO:0000256" key="4">
    <source>
        <dbReference type="SAM" id="MobiDB-lite"/>
    </source>
</evidence>